<protein>
    <submittedName>
        <fullName evidence="2">CDP-diacylglycerol--serine O-phosphatidyltransferase</fullName>
        <ecNumber evidence="2">2.7.8.8</ecNumber>
    </submittedName>
</protein>
<gene>
    <name evidence="2" type="ORF">AVDCRST_MAG11-1879</name>
</gene>
<evidence type="ECO:0000313" key="2">
    <source>
        <dbReference type="EMBL" id="CAA9318161.1"/>
    </source>
</evidence>
<feature type="compositionally biased region" description="Basic and acidic residues" evidence="1">
    <location>
        <begin position="326"/>
        <end position="337"/>
    </location>
</feature>
<feature type="non-terminal residue" evidence="2">
    <location>
        <position position="337"/>
    </location>
</feature>
<feature type="compositionally biased region" description="Low complexity" evidence="1">
    <location>
        <begin position="307"/>
        <end position="319"/>
    </location>
</feature>
<feature type="compositionally biased region" description="Basic residues" evidence="1">
    <location>
        <begin position="233"/>
        <end position="245"/>
    </location>
</feature>
<feature type="compositionally biased region" description="Basic and acidic residues" evidence="1">
    <location>
        <begin position="160"/>
        <end position="182"/>
    </location>
</feature>
<dbReference type="EMBL" id="CADCTU010000435">
    <property type="protein sequence ID" value="CAA9318161.1"/>
    <property type="molecule type" value="Genomic_DNA"/>
</dbReference>
<sequence length="337" mass="37857">EAADPPAERAARGARAPQRVHARQPVLRHLRDHLRVAGQLRQRGAVHRARRRLRRVRRRGGARDAHRQPVRRGARLARGRHLLRPRAGDDRLLLHPPARGVGVAARVHLRRVRGHPARALQRDAGRRGEDVLRRAAEPRRRRHRRHLLLVQPDRALQPDAGRRPPLARDHAGAHAGARRADDQPGALPGVAEGGRAELAGVRRAPPRARNRPGLGVLQQVLFLPVRRRLRRLRARARRDPRHRGARERGGGAAARDGLRAAPRLPAGGRTRRDGRRGGNRRRRRRARRARAGRRRGARRPGRRVRRAGAAPPTQAAAPARRPPAPEPRHPPRGPDRM</sequence>
<feature type="region of interest" description="Disordered" evidence="1">
    <location>
        <begin position="233"/>
        <end position="337"/>
    </location>
</feature>
<reference evidence="2" key="1">
    <citation type="submission" date="2020-02" db="EMBL/GenBank/DDBJ databases">
        <authorList>
            <person name="Meier V. D."/>
        </authorList>
    </citation>
    <scope>NUCLEOTIDE SEQUENCE</scope>
    <source>
        <strain evidence="2">AVDCRST_MAG11</strain>
    </source>
</reference>
<proteinExistence type="predicted"/>
<feature type="non-terminal residue" evidence="2">
    <location>
        <position position="1"/>
    </location>
</feature>
<feature type="compositionally biased region" description="Basic and acidic residues" evidence="1">
    <location>
        <begin position="120"/>
        <end position="138"/>
    </location>
</feature>
<dbReference type="GO" id="GO:0003882">
    <property type="term" value="F:CDP-diacylglycerol-serine O-phosphatidyltransferase activity"/>
    <property type="evidence" value="ECO:0007669"/>
    <property type="project" value="UniProtKB-EC"/>
</dbReference>
<feature type="compositionally biased region" description="Low complexity" evidence="1">
    <location>
        <begin position="253"/>
        <end position="268"/>
    </location>
</feature>
<accession>A0A6J4KXQ7</accession>
<evidence type="ECO:0000256" key="1">
    <source>
        <dbReference type="SAM" id="MobiDB-lite"/>
    </source>
</evidence>
<dbReference type="AlphaFoldDB" id="A0A6J4KXQ7"/>
<keyword evidence="2" id="KW-0808">Transferase</keyword>
<feature type="compositionally biased region" description="Basic and acidic residues" evidence="1">
    <location>
        <begin position="1"/>
        <end position="11"/>
    </location>
</feature>
<feature type="region of interest" description="Disordered" evidence="1">
    <location>
        <begin position="114"/>
        <end position="191"/>
    </location>
</feature>
<dbReference type="EC" id="2.7.8.8" evidence="2"/>
<feature type="region of interest" description="Disordered" evidence="1">
    <location>
        <begin position="1"/>
        <end position="22"/>
    </location>
</feature>
<feature type="region of interest" description="Disordered" evidence="1">
    <location>
        <begin position="53"/>
        <end position="72"/>
    </location>
</feature>
<feature type="compositionally biased region" description="Basic residues" evidence="1">
    <location>
        <begin position="272"/>
        <end position="306"/>
    </location>
</feature>
<organism evidence="2">
    <name type="scientific">uncultured Gemmatimonadaceae bacterium</name>
    <dbReference type="NCBI Taxonomy" id="246130"/>
    <lineage>
        <taxon>Bacteria</taxon>
        <taxon>Pseudomonadati</taxon>
        <taxon>Gemmatimonadota</taxon>
        <taxon>Gemmatimonadia</taxon>
        <taxon>Gemmatimonadales</taxon>
        <taxon>Gemmatimonadaceae</taxon>
        <taxon>environmental samples</taxon>
    </lineage>
</organism>
<name>A0A6J4KXQ7_9BACT</name>